<reference evidence="2" key="1">
    <citation type="submission" date="2016-10" db="EMBL/GenBank/DDBJ databases">
        <authorList>
            <person name="Varghese N."/>
            <person name="Submissions S."/>
        </authorList>
    </citation>
    <scope>NUCLEOTIDE SEQUENCE [LARGE SCALE GENOMIC DNA]</scope>
    <source>
        <strain evidence="2">DSM 45789</strain>
    </source>
</reference>
<name>A0A1I6UM17_9BACL</name>
<evidence type="ECO:0000313" key="1">
    <source>
        <dbReference type="EMBL" id="SFT02526.1"/>
    </source>
</evidence>
<dbReference type="Proteomes" id="UP000198660">
    <property type="component" value="Unassembled WGS sequence"/>
</dbReference>
<dbReference type="AlphaFoldDB" id="A0A1I6UM17"/>
<dbReference type="OrthoDB" id="470767at2"/>
<dbReference type="EMBL" id="FPAA01000018">
    <property type="protein sequence ID" value="SFT02526.1"/>
    <property type="molecule type" value="Genomic_DNA"/>
</dbReference>
<organism evidence="1 2">
    <name type="scientific">Marininema halotolerans</name>
    <dbReference type="NCBI Taxonomy" id="1155944"/>
    <lineage>
        <taxon>Bacteria</taxon>
        <taxon>Bacillati</taxon>
        <taxon>Bacillota</taxon>
        <taxon>Bacilli</taxon>
        <taxon>Bacillales</taxon>
        <taxon>Thermoactinomycetaceae</taxon>
        <taxon>Marininema</taxon>
    </lineage>
</organism>
<keyword evidence="2" id="KW-1185">Reference proteome</keyword>
<evidence type="ECO:0000313" key="2">
    <source>
        <dbReference type="Proteomes" id="UP000198660"/>
    </source>
</evidence>
<proteinExistence type="predicted"/>
<evidence type="ECO:0008006" key="3">
    <source>
        <dbReference type="Google" id="ProtNLM"/>
    </source>
</evidence>
<sequence length="122" mass="13895">MIYDELYCKLFVDANIDFDQLVNIITKKTNGKKGFFGSITTNCCDMSLMTNDDYNCIKKHTKGKGSFLYFRYFLEIDPVESCAQATYIDEIGKLLQSLDSSGFRAVAACDFEEELPNQGFFL</sequence>
<dbReference type="RefSeq" id="WP_091839621.1">
    <property type="nucleotide sequence ID" value="NZ_FPAA01000018.1"/>
</dbReference>
<gene>
    <name evidence="1" type="ORF">SAMN05444972_11822</name>
</gene>
<accession>A0A1I6UM17</accession>
<protein>
    <recommendedName>
        <fullName evidence="3">1,4-dihydroxy-6-naphthoate synthase</fullName>
    </recommendedName>
</protein>